<dbReference type="PANTHER" id="PTHR33789">
    <property type="entry name" value="LACHRYMATORY-FACTOR SYNTHASE"/>
    <property type="match status" value="1"/>
</dbReference>
<dbReference type="AlphaFoldDB" id="A0AA88D3F7"/>
<dbReference type="CDD" id="cd07821">
    <property type="entry name" value="PYR_PYL_RCAR_like"/>
    <property type="match status" value="1"/>
</dbReference>
<evidence type="ECO:0000313" key="1">
    <source>
        <dbReference type="EMBL" id="GMN40002.1"/>
    </source>
</evidence>
<dbReference type="FunFam" id="3.30.530.20:FF:000064">
    <property type="entry name" value="Lachrymatory-factor synthase"/>
    <property type="match status" value="1"/>
</dbReference>
<accession>A0AA88D3F7</accession>
<evidence type="ECO:0008006" key="3">
    <source>
        <dbReference type="Google" id="ProtNLM"/>
    </source>
</evidence>
<dbReference type="Proteomes" id="UP001187192">
    <property type="component" value="Unassembled WGS sequence"/>
</dbReference>
<protein>
    <recommendedName>
        <fullName evidence="3">Lachrymatory factor synthase</fullName>
    </recommendedName>
</protein>
<comment type="caution">
    <text evidence="1">The sequence shown here is derived from an EMBL/GenBank/DDBJ whole genome shotgun (WGS) entry which is preliminary data.</text>
</comment>
<dbReference type="PANTHER" id="PTHR33789:SF15">
    <property type="entry name" value="LACHRYMATORY-FACTOR SYNTHASE"/>
    <property type="match status" value="1"/>
</dbReference>
<sequence>MDQNVAKWEGKVSARLVKSTVDQIWPLFTDFLNIHKWFPGVETCYGVHGNNGEPGCIRFCKVSATASNNDVARPEMDEASGWAKERIIAVDHDEHSLTYQILENNLGFESYVATVKIIPASGEDGPRGCTVEWSFTVDPIEGWTLDALLRHYDQCLQLTLNKMEASLENLE</sequence>
<dbReference type="InterPro" id="IPR053249">
    <property type="entry name" value="LFS"/>
</dbReference>
<gene>
    <name evidence="1" type="ORF">TIFTF001_009238</name>
</gene>
<name>A0AA88D3F7_FICCA</name>
<keyword evidence="2" id="KW-1185">Reference proteome</keyword>
<dbReference type="EMBL" id="BTGU01000010">
    <property type="protein sequence ID" value="GMN40002.1"/>
    <property type="molecule type" value="Genomic_DNA"/>
</dbReference>
<dbReference type="InterPro" id="IPR023393">
    <property type="entry name" value="START-like_dom_sf"/>
</dbReference>
<dbReference type="Gene3D" id="3.30.530.20">
    <property type="match status" value="1"/>
</dbReference>
<reference evidence="1" key="1">
    <citation type="submission" date="2023-07" db="EMBL/GenBank/DDBJ databases">
        <title>draft genome sequence of fig (Ficus carica).</title>
        <authorList>
            <person name="Takahashi T."/>
            <person name="Nishimura K."/>
        </authorList>
    </citation>
    <scope>NUCLEOTIDE SEQUENCE</scope>
</reference>
<evidence type="ECO:0000313" key="2">
    <source>
        <dbReference type="Proteomes" id="UP001187192"/>
    </source>
</evidence>
<dbReference type="SUPFAM" id="SSF55961">
    <property type="entry name" value="Bet v1-like"/>
    <property type="match status" value="1"/>
</dbReference>
<dbReference type="Pfam" id="PF10604">
    <property type="entry name" value="Polyketide_cyc2"/>
    <property type="match status" value="1"/>
</dbReference>
<proteinExistence type="predicted"/>
<dbReference type="GO" id="GO:0004864">
    <property type="term" value="F:protein phosphatase inhibitor activity"/>
    <property type="evidence" value="ECO:0007669"/>
    <property type="project" value="UniProtKB-ARBA"/>
</dbReference>
<dbReference type="InterPro" id="IPR019587">
    <property type="entry name" value="Polyketide_cyclase/dehydratase"/>
</dbReference>
<organism evidence="1 2">
    <name type="scientific">Ficus carica</name>
    <name type="common">Common fig</name>
    <dbReference type="NCBI Taxonomy" id="3494"/>
    <lineage>
        <taxon>Eukaryota</taxon>
        <taxon>Viridiplantae</taxon>
        <taxon>Streptophyta</taxon>
        <taxon>Embryophyta</taxon>
        <taxon>Tracheophyta</taxon>
        <taxon>Spermatophyta</taxon>
        <taxon>Magnoliopsida</taxon>
        <taxon>eudicotyledons</taxon>
        <taxon>Gunneridae</taxon>
        <taxon>Pentapetalae</taxon>
        <taxon>rosids</taxon>
        <taxon>fabids</taxon>
        <taxon>Rosales</taxon>
        <taxon>Moraceae</taxon>
        <taxon>Ficeae</taxon>
        <taxon>Ficus</taxon>
    </lineage>
</organism>